<accession>A0ABT0XQB3</accession>
<gene>
    <name evidence="2" type="ORF">NDM98_22750</name>
</gene>
<dbReference type="Proteomes" id="UP001203665">
    <property type="component" value="Unassembled WGS sequence"/>
</dbReference>
<dbReference type="CDD" id="cd03143">
    <property type="entry name" value="A4_beta-galactosidase_middle_domain"/>
    <property type="match status" value="1"/>
</dbReference>
<evidence type="ECO:0000313" key="2">
    <source>
        <dbReference type="EMBL" id="MCM2677950.1"/>
    </source>
</evidence>
<dbReference type="Pfam" id="PF08532">
    <property type="entry name" value="Glyco_hydro_42M"/>
    <property type="match status" value="1"/>
</dbReference>
<evidence type="ECO:0000259" key="1">
    <source>
        <dbReference type="Pfam" id="PF08532"/>
    </source>
</evidence>
<dbReference type="EMBL" id="JAMQJY010000007">
    <property type="protein sequence ID" value="MCM2677950.1"/>
    <property type="molecule type" value="Genomic_DNA"/>
</dbReference>
<proteinExistence type="predicted"/>
<feature type="domain" description="Beta-galactosidase trimerisation" evidence="1">
    <location>
        <begin position="50"/>
        <end position="256"/>
    </location>
</feature>
<comment type="caution">
    <text evidence="2">The sequence shown here is derived from an EMBL/GenBank/DDBJ whole genome shotgun (WGS) entry which is preliminary data.</text>
</comment>
<dbReference type="InterPro" id="IPR013738">
    <property type="entry name" value="Beta_galactosidase_Trimer"/>
</dbReference>
<organism evidence="2 3">
    <name type="scientific">Alkalicoccobacillus plakortidis</name>
    <dbReference type="NCBI Taxonomy" id="444060"/>
    <lineage>
        <taxon>Bacteria</taxon>
        <taxon>Bacillati</taxon>
        <taxon>Bacillota</taxon>
        <taxon>Bacilli</taxon>
        <taxon>Bacillales</taxon>
        <taxon>Bacillaceae</taxon>
        <taxon>Alkalicoccobacillus</taxon>
    </lineage>
</organism>
<dbReference type="InterPro" id="IPR029062">
    <property type="entry name" value="Class_I_gatase-like"/>
</dbReference>
<name>A0ABT0XQB3_9BACI</name>
<protein>
    <submittedName>
        <fullName evidence="2">Beta-galactosidase trimerization domain-containing protein</fullName>
    </submittedName>
</protein>
<dbReference type="Gene3D" id="3.40.50.880">
    <property type="match status" value="1"/>
</dbReference>
<evidence type="ECO:0000313" key="3">
    <source>
        <dbReference type="Proteomes" id="UP001203665"/>
    </source>
</evidence>
<reference evidence="2" key="1">
    <citation type="submission" date="2022-06" db="EMBL/GenBank/DDBJ databases">
        <title>Alkalicoccobacillus porphyridii sp. nov., isolated from a marine red alga, Porphyridium purpureum and reclassification of Shouchella plakortidis and Shouchella gibsonii as Alkalicoccobacillus plakortidis comb. nov. and Alkalicoccobacillus gibsonii comb. nov.</title>
        <authorList>
            <person name="Kim K.H."/>
            <person name="Lee J.K."/>
            <person name="Han D.M."/>
            <person name="Baek J.H."/>
            <person name="Jeon C.O."/>
        </authorList>
    </citation>
    <scope>NUCLEOTIDE SEQUENCE</scope>
    <source>
        <strain evidence="2">DSM 19153</strain>
    </source>
</reference>
<sequence length="375" mass="41808">MQIAANGGAPFVALSGTFEQDDKQALPITKRIYNYLKTFEQEYNDMKPMADVAIIYSQRTADYYGKDNPAERWQAHYRGMYEIMAESHIPFTVLHEGCLSIEKLQPYSCLILPNVAALSDEEASLLDRYVNSGGHIITTYETGLYESEGQRRSEQALKCVGREVGESVQNTYTYLAVRDQTLIEDYPDTSVMMFTGDFLETVEKKGHAKLVSEDLFGIPSVRNTTPEFAYWDEVSDSSGLMIHSYGKGKAAYLPWSPDKLYYLMGIHEYKSLIDGLVKRFCGSLTMKSNAPGGVECLLAKRKSGGYLIHLLNGVGTQGKPLTETVQIANIQLKIKGNFTSARSLTTGEDCFIKKEGEYSSVIVNSLGLFEAIVIE</sequence>
<dbReference type="SUPFAM" id="SSF52317">
    <property type="entry name" value="Class I glutamine amidotransferase-like"/>
    <property type="match status" value="1"/>
</dbReference>
<dbReference type="RefSeq" id="WP_251611744.1">
    <property type="nucleotide sequence ID" value="NZ_JAMQJY010000007.1"/>
</dbReference>
<keyword evidence="3" id="KW-1185">Reference proteome</keyword>